<accession>A0AAW4P8V5</accession>
<keyword evidence="2" id="KW-0808">Transferase</keyword>
<dbReference type="GO" id="GO:0046983">
    <property type="term" value="F:protein dimerization activity"/>
    <property type="evidence" value="ECO:0007669"/>
    <property type="project" value="InterPro"/>
</dbReference>
<dbReference type="InterPro" id="IPR001077">
    <property type="entry name" value="COMT_C"/>
</dbReference>
<dbReference type="EMBL" id="RKLT01000001">
    <property type="protein sequence ID" value="MBX0294187.1"/>
    <property type="molecule type" value="Genomic_DNA"/>
</dbReference>
<reference evidence="6 7" key="1">
    <citation type="submission" date="2021-06" db="EMBL/GenBank/DDBJ databases">
        <title>Halomicroarcula sp. a new haloarchaeum isolated from saline soil.</title>
        <authorList>
            <person name="Duran-Viseras A."/>
            <person name="Sanchez-Porro C."/>
            <person name="Ventosa A."/>
        </authorList>
    </citation>
    <scope>NUCLEOTIDE SEQUENCE [LARGE SCALE GENOMIC DNA]</scope>
    <source>
        <strain evidence="6 7">F27</strain>
    </source>
</reference>
<protein>
    <submittedName>
        <fullName evidence="6">Methyltransferase</fullName>
    </submittedName>
</protein>
<dbReference type="Gene3D" id="1.10.10.10">
    <property type="entry name" value="Winged helix-like DNA-binding domain superfamily/Winged helix DNA-binding domain"/>
    <property type="match status" value="1"/>
</dbReference>
<comment type="caution">
    <text evidence="6">The sequence shown here is derived from an EMBL/GenBank/DDBJ whole genome shotgun (WGS) entry which is preliminary data.</text>
</comment>
<dbReference type="RefSeq" id="WP_220578860.1">
    <property type="nucleotide sequence ID" value="NZ_RKLT01000001.1"/>
</dbReference>
<dbReference type="Proteomes" id="UP001430455">
    <property type="component" value="Unassembled WGS sequence"/>
</dbReference>
<dbReference type="Pfam" id="PF08100">
    <property type="entry name" value="Dimerisation"/>
    <property type="match status" value="1"/>
</dbReference>
<dbReference type="SUPFAM" id="SSF53335">
    <property type="entry name" value="S-adenosyl-L-methionine-dependent methyltransferases"/>
    <property type="match status" value="1"/>
</dbReference>
<organism evidence="6 7">
    <name type="scientific">Haloarcula nitratireducens</name>
    <dbReference type="NCBI Taxonomy" id="2487749"/>
    <lineage>
        <taxon>Archaea</taxon>
        <taxon>Methanobacteriati</taxon>
        <taxon>Methanobacteriota</taxon>
        <taxon>Stenosarchaea group</taxon>
        <taxon>Halobacteria</taxon>
        <taxon>Halobacteriales</taxon>
        <taxon>Haloarculaceae</taxon>
        <taxon>Haloarcula</taxon>
    </lineage>
</organism>
<keyword evidence="1 6" id="KW-0489">Methyltransferase</keyword>
<dbReference type="AlphaFoldDB" id="A0AAW4P8V5"/>
<gene>
    <name evidence="6" type="ORF">EGH23_04730</name>
</gene>
<dbReference type="InterPro" id="IPR036390">
    <property type="entry name" value="WH_DNA-bd_sf"/>
</dbReference>
<feature type="domain" description="O-methyltransferase C-terminal" evidence="4">
    <location>
        <begin position="140"/>
        <end position="297"/>
    </location>
</feature>
<dbReference type="InterPro" id="IPR012967">
    <property type="entry name" value="COMT_dimerisation"/>
</dbReference>
<evidence type="ECO:0000259" key="5">
    <source>
        <dbReference type="Pfam" id="PF08100"/>
    </source>
</evidence>
<evidence type="ECO:0000259" key="4">
    <source>
        <dbReference type="Pfam" id="PF00891"/>
    </source>
</evidence>
<name>A0AAW4P8V5_9EURY</name>
<keyword evidence="3" id="KW-0949">S-adenosyl-L-methionine</keyword>
<feature type="domain" description="O-methyltransferase dimerisation" evidence="5">
    <location>
        <begin position="33"/>
        <end position="101"/>
    </location>
</feature>
<dbReference type="GO" id="GO:0032259">
    <property type="term" value="P:methylation"/>
    <property type="evidence" value="ECO:0007669"/>
    <property type="project" value="UniProtKB-KW"/>
</dbReference>
<evidence type="ECO:0000256" key="2">
    <source>
        <dbReference type="ARBA" id="ARBA00022679"/>
    </source>
</evidence>
<dbReference type="InterPro" id="IPR016461">
    <property type="entry name" value="COMT-like"/>
</dbReference>
<evidence type="ECO:0000256" key="3">
    <source>
        <dbReference type="ARBA" id="ARBA00022691"/>
    </source>
</evidence>
<dbReference type="InterPro" id="IPR036388">
    <property type="entry name" value="WH-like_DNA-bd_sf"/>
</dbReference>
<evidence type="ECO:0000256" key="1">
    <source>
        <dbReference type="ARBA" id="ARBA00022603"/>
    </source>
</evidence>
<dbReference type="GO" id="GO:0008171">
    <property type="term" value="F:O-methyltransferase activity"/>
    <property type="evidence" value="ECO:0007669"/>
    <property type="project" value="InterPro"/>
</dbReference>
<dbReference type="PANTHER" id="PTHR43712:SF2">
    <property type="entry name" value="O-METHYLTRANSFERASE CICE"/>
    <property type="match status" value="1"/>
</dbReference>
<sequence length="353" mass="38341">MPVRPNVLERLLLFRLNEGPAPILDLFGAGAFRAVALAIDLGLFEALDGSDRPLSATALADSVGAHPDGLRPLLRLLAATGYVESGSAGYELTGTTERWLTTGSETNMAPWFAFWDELVFPFWTEHLETTVREGEPPRSMYEWFDERPERWELAQRGFRAAATVLVDEIASKLTVPDDARTLLDVGGGHGLYAVELCSRHPNLRATVFDAPAALTVAREEIAATDFADRLRVRAGDYETDALGERYDVALLFNVLHAHDAPECRALFERVAASLGPGGRIAVLDQFADAGGSSLGQTGVGFVGLTYRVTLGADVHAYEDVRTWLEQSGFEAVTEKTVRRGGPGNSLVEARLPS</sequence>
<dbReference type="PANTHER" id="PTHR43712">
    <property type="entry name" value="PUTATIVE (AFU_ORTHOLOGUE AFUA_4G14580)-RELATED"/>
    <property type="match status" value="1"/>
</dbReference>
<dbReference type="CDD" id="cd02440">
    <property type="entry name" value="AdoMet_MTases"/>
    <property type="match status" value="1"/>
</dbReference>
<dbReference type="PROSITE" id="PS51683">
    <property type="entry name" value="SAM_OMT_II"/>
    <property type="match status" value="1"/>
</dbReference>
<dbReference type="SUPFAM" id="SSF46785">
    <property type="entry name" value="Winged helix' DNA-binding domain"/>
    <property type="match status" value="1"/>
</dbReference>
<dbReference type="Gene3D" id="3.40.50.150">
    <property type="entry name" value="Vaccinia Virus protein VP39"/>
    <property type="match status" value="1"/>
</dbReference>
<evidence type="ECO:0000313" key="6">
    <source>
        <dbReference type="EMBL" id="MBX0294187.1"/>
    </source>
</evidence>
<keyword evidence="7" id="KW-1185">Reference proteome</keyword>
<proteinExistence type="predicted"/>
<dbReference type="Pfam" id="PF00891">
    <property type="entry name" value="Methyltransf_2"/>
    <property type="match status" value="1"/>
</dbReference>
<dbReference type="InterPro" id="IPR029063">
    <property type="entry name" value="SAM-dependent_MTases_sf"/>
</dbReference>
<evidence type="ECO:0000313" key="7">
    <source>
        <dbReference type="Proteomes" id="UP001430455"/>
    </source>
</evidence>